<dbReference type="Proteomes" id="UP000006365">
    <property type="component" value="Chromosome"/>
</dbReference>
<keyword evidence="10" id="KW-0234">DNA repair</keyword>
<dbReference type="InterPro" id="IPR036155">
    <property type="entry name" value="Crypto/Photolyase_N_sf"/>
</dbReference>
<dbReference type="InterPro" id="IPR052219">
    <property type="entry name" value="Photolyase_Class-2"/>
</dbReference>
<dbReference type="Pfam" id="PF00875">
    <property type="entry name" value="DNA_photolyase"/>
    <property type="match status" value="1"/>
</dbReference>
<dbReference type="FunFam" id="3.40.50.620:FF:000110">
    <property type="entry name" value="Deoxyribodipyrimidine photolyase"/>
    <property type="match status" value="1"/>
</dbReference>
<dbReference type="GO" id="GO:0003904">
    <property type="term" value="F:deoxyribodipyrimidine photo-lyase activity"/>
    <property type="evidence" value="ECO:0007669"/>
    <property type="project" value="UniProtKB-EC"/>
</dbReference>
<dbReference type="NCBIfam" id="TIGR00591">
    <property type="entry name" value="phr2"/>
    <property type="match status" value="1"/>
</dbReference>
<evidence type="ECO:0000256" key="1">
    <source>
        <dbReference type="ARBA" id="ARBA00001932"/>
    </source>
</evidence>
<dbReference type="GO" id="GO:0000719">
    <property type="term" value="P:photoreactive repair"/>
    <property type="evidence" value="ECO:0007669"/>
    <property type="project" value="TreeGrafter"/>
</dbReference>
<comment type="catalytic activity">
    <reaction evidence="13">
        <text>cyclobutadipyrimidine (in DNA) = 2 pyrimidine residues (in DNA).</text>
        <dbReference type="EC" id="4.1.99.3"/>
    </reaction>
</comment>
<keyword evidence="6" id="KW-0285">Flavoprotein</keyword>
<dbReference type="KEGG" id="dpr:Despr_3340"/>
<feature type="domain" description="Photolyase/cryptochrome alpha/beta" evidence="14">
    <location>
        <begin position="10"/>
        <end position="140"/>
    </location>
</feature>
<sequence>MHGGAVHTSGPVLYWMHRAFRSRDNWALLHAAQQARYLGVPLAVAFCLAPTFLDATLRQYDFFLNGLEETARSLAEANIPLILRSGDPAEEMVRLCTELTPALVATDFDPLRVKRQWLRTVTGHVRCPVHEVDSRNIVPAWIASDRREFMAKTFRPRIHRHLQDFLTVVPPLQPHPHAWPTLPGSLDFPALRARLRVDRSVQPVSWPRSGEAAAWDTLDTFLRERLAGYGQRNDPNQSVCSNLSPFLHFGMISSHAIVLEIGRRGLHGEVVDSFIEELVVRRELADNFCLHTPDYDQISGFPEWAQRTLARHRHDPRPYVYDDAQFDRAQTHDPLWNAAQHQLVASGKMAGYMRMYWAKKILEWSEDPAEALRIAIWLNDRYALDGRETNGYSGIAWSIGGVHDRGWTERPIFGTIRSMSEAGCRRKFDVNRYIHTWTPGQPSLFPASRTL</sequence>
<evidence type="ECO:0000313" key="15">
    <source>
        <dbReference type="EMBL" id="ADW19466.1"/>
    </source>
</evidence>
<evidence type="ECO:0000313" key="16">
    <source>
        <dbReference type="Proteomes" id="UP000006365"/>
    </source>
</evidence>
<comment type="cofactor">
    <cofactor evidence="1">
        <name>(6R)-5,10-methylene-5,6,7,8-tetrahydrofolate</name>
        <dbReference type="ChEBI" id="CHEBI:15636"/>
    </cofactor>
</comment>
<dbReference type="EC" id="4.1.99.3" evidence="4"/>
<keyword evidence="16" id="KW-1185">Reference proteome</keyword>
<comment type="cofactor">
    <cofactor evidence="2">
        <name>FAD</name>
        <dbReference type="ChEBI" id="CHEBI:57692"/>
    </cofactor>
</comment>
<evidence type="ECO:0000259" key="14">
    <source>
        <dbReference type="PROSITE" id="PS51645"/>
    </source>
</evidence>
<dbReference type="SUPFAM" id="SSF52425">
    <property type="entry name" value="Cryptochrome/photolyase, N-terminal domain"/>
    <property type="match status" value="1"/>
</dbReference>
<dbReference type="Gene3D" id="1.25.40.80">
    <property type="match status" value="1"/>
</dbReference>
<keyword evidence="8" id="KW-0274">FAD</keyword>
<dbReference type="SUPFAM" id="SSF48173">
    <property type="entry name" value="Cryptochrome/photolyase FAD-binding domain"/>
    <property type="match status" value="1"/>
</dbReference>
<keyword evidence="7" id="KW-0227">DNA damage</keyword>
<evidence type="ECO:0000256" key="13">
    <source>
        <dbReference type="ARBA" id="ARBA00033999"/>
    </source>
</evidence>
<dbReference type="InterPro" id="IPR032673">
    <property type="entry name" value="DNA_photolyase_2_CS"/>
</dbReference>
<dbReference type="Gene3D" id="1.10.579.10">
    <property type="entry name" value="DNA Cyclobutane Dipyrimidine Photolyase, subunit A, domain 3"/>
    <property type="match status" value="1"/>
</dbReference>
<accession>A0A7U4DQQ8</accession>
<keyword evidence="9" id="KW-0238">DNA-binding</keyword>
<evidence type="ECO:0000256" key="3">
    <source>
        <dbReference type="ARBA" id="ARBA00006409"/>
    </source>
</evidence>
<reference evidence="15 16" key="1">
    <citation type="journal article" date="2011" name="Stand. Genomic Sci.">
        <title>Complete genome sequence of Desulfobulbus propionicus type strain (1pr3).</title>
        <authorList>
            <person name="Pagani I."/>
            <person name="Lapidus A."/>
            <person name="Nolan M."/>
            <person name="Lucas S."/>
            <person name="Hammon N."/>
            <person name="Deshpande S."/>
            <person name="Cheng J.F."/>
            <person name="Chertkov O."/>
            <person name="Davenport K."/>
            <person name="Tapia R."/>
            <person name="Han C."/>
            <person name="Goodwin L."/>
            <person name="Pitluck S."/>
            <person name="Liolios K."/>
            <person name="Mavromatis K."/>
            <person name="Ivanova N."/>
            <person name="Mikhailova N."/>
            <person name="Pati A."/>
            <person name="Chen A."/>
            <person name="Palaniappan K."/>
            <person name="Land M."/>
            <person name="Hauser L."/>
            <person name="Chang Y.J."/>
            <person name="Jeffries C.D."/>
            <person name="Detter J.C."/>
            <person name="Brambilla E."/>
            <person name="Kannan K.P."/>
            <person name="Djao O.D."/>
            <person name="Rohde M."/>
            <person name="Pukall R."/>
            <person name="Spring S."/>
            <person name="Goker M."/>
            <person name="Sikorski J."/>
            <person name="Woyke T."/>
            <person name="Bristow J."/>
            <person name="Eisen J.A."/>
            <person name="Markowitz V."/>
            <person name="Hugenholtz P."/>
            <person name="Kyrpides N.C."/>
            <person name="Klenk H.P."/>
        </authorList>
    </citation>
    <scope>NUCLEOTIDE SEQUENCE [LARGE SCALE GENOMIC DNA]</scope>
    <source>
        <strain evidence="16">ATCC 33891 / DSM 2032 / 1pr3</strain>
    </source>
</reference>
<protein>
    <recommendedName>
        <fullName evidence="5">Deoxyribodipyrimidine photo-lyase</fullName>
        <ecNumber evidence="4">4.1.99.3</ecNumber>
    </recommendedName>
    <alternativeName>
        <fullName evidence="12">DNA photolyase</fullName>
    </alternativeName>
</protein>
<keyword evidence="11 15" id="KW-0456">Lyase</keyword>
<evidence type="ECO:0000256" key="5">
    <source>
        <dbReference type="ARBA" id="ARBA00014046"/>
    </source>
</evidence>
<dbReference type="PROSITE" id="PS01083">
    <property type="entry name" value="DNA_PHOTOLYASES_2_1"/>
    <property type="match status" value="1"/>
</dbReference>
<dbReference type="EMBL" id="CP002364">
    <property type="protein sequence ID" value="ADW19466.1"/>
    <property type="molecule type" value="Genomic_DNA"/>
</dbReference>
<gene>
    <name evidence="15" type="ordered locus">Despr_3340</name>
</gene>
<evidence type="ECO:0000256" key="2">
    <source>
        <dbReference type="ARBA" id="ARBA00001974"/>
    </source>
</evidence>
<dbReference type="InterPro" id="IPR014729">
    <property type="entry name" value="Rossmann-like_a/b/a_fold"/>
</dbReference>
<dbReference type="FunFam" id="1.10.579.10:FF:000002">
    <property type="entry name" value="Deoxyribodipyrimidine photolyase"/>
    <property type="match status" value="1"/>
</dbReference>
<proteinExistence type="inferred from homology"/>
<evidence type="ECO:0000256" key="7">
    <source>
        <dbReference type="ARBA" id="ARBA00022763"/>
    </source>
</evidence>
<dbReference type="PANTHER" id="PTHR10211">
    <property type="entry name" value="DEOXYRIBODIPYRIMIDINE PHOTOLYASE"/>
    <property type="match status" value="1"/>
</dbReference>
<dbReference type="AlphaFoldDB" id="A0A7U4DQQ8"/>
<evidence type="ECO:0000256" key="11">
    <source>
        <dbReference type="ARBA" id="ARBA00023239"/>
    </source>
</evidence>
<dbReference type="InterPro" id="IPR036134">
    <property type="entry name" value="Crypto/Photolyase_FAD-like_sf"/>
</dbReference>
<evidence type="ECO:0000256" key="9">
    <source>
        <dbReference type="ARBA" id="ARBA00023125"/>
    </source>
</evidence>
<comment type="similarity">
    <text evidence="3">Belongs to the DNA photolyase class-2 family.</text>
</comment>
<dbReference type="GO" id="GO:0003677">
    <property type="term" value="F:DNA binding"/>
    <property type="evidence" value="ECO:0007669"/>
    <property type="project" value="UniProtKB-KW"/>
</dbReference>
<organism evidence="15 16">
    <name type="scientific">Desulfobulbus propionicus (strain ATCC 33891 / DSM 2032 / VKM B-1956 / 1pr3)</name>
    <dbReference type="NCBI Taxonomy" id="577650"/>
    <lineage>
        <taxon>Bacteria</taxon>
        <taxon>Pseudomonadati</taxon>
        <taxon>Thermodesulfobacteriota</taxon>
        <taxon>Desulfobulbia</taxon>
        <taxon>Desulfobulbales</taxon>
        <taxon>Desulfobulbaceae</taxon>
        <taxon>Desulfobulbus</taxon>
    </lineage>
</organism>
<dbReference type="InterPro" id="IPR008148">
    <property type="entry name" value="DNA_photolyase_2"/>
</dbReference>
<dbReference type="Gene3D" id="3.40.50.620">
    <property type="entry name" value="HUPs"/>
    <property type="match status" value="1"/>
</dbReference>
<dbReference type="PANTHER" id="PTHR10211:SF0">
    <property type="entry name" value="DEOXYRIBODIPYRIMIDINE PHOTO-LYASE"/>
    <property type="match status" value="1"/>
</dbReference>
<evidence type="ECO:0000256" key="6">
    <source>
        <dbReference type="ARBA" id="ARBA00022630"/>
    </source>
</evidence>
<evidence type="ECO:0000256" key="8">
    <source>
        <dbReference type="ARBA" id="ARBA00022827"/>
    </source>
</evidence>
<dbReference type="PROSITE" id="PS51645">
    <property type="entry name" value="PHR_CRY_ALPHA_BETA"/>
    <property type="match status" value="1"/>
</dbReference>
<evidence type="ECO:0000256" key="10">
    <source>
        <dbReference type="ARBA" id="ARBA00023204"/>
    </source>
</evidence>
<evidence type="ECO:0000256" key="12">
    <source>
        <dbReference type="ARBA" id="ARBA00031671"/>
    </source>
</evidence>
<dbReference type="InterPro" id="IPR006050">
    <property type="entry name" value="DNA_photolyase_N"/>
</dbReference>
<evidence type="ECO:0000256" key="4">
    <source>
        <dbReference type="ARBA" id="ARBA00013149"/>
    </source>
</evidence>
<name>A0A7U4DQQ8_DESPD</name>